<evidence type="ECO:0000313" key="3">
    <source>
        <dbReference type="Proteomes" id="UP000054498"/>
    </source>
</evidence>
<evidence type="ECO:0000313" key="2">
    <source>
        <dbReference type="EMBL" id="KIZ00224.1"/>
    </source>
</evidence>
<dbReference type="RefSeq" id="XP_013899243.1">
    <property type="nucleotide sequence ID" value="XM_014043789.1"/>
</dbReference>
<dbReference type="KEGG" id="mng:MNEG_7735"/>
<dbReference type="AlphaFoldDB" id="A0A0D2KYC5"/>
<dbReference type="GO" id="GO:0016301">
    <property type="term" value="F:kinase activity"/>
    <property type="evidence" value="ECO:0007669"/>
    <property type="project" value="UniProtKB-KW"/>
</dbReference>
<dbReference type="PANTHER" id="PTHR12984">
    <property type="entry name" value="SCY1-RELATED S/T PROTEIN KINASE-LIKE"/>
    <property type="match status" value="1"/>
</dbReference>
<keyword evidence="2" id="KW-0808">Transferase</keyword>
<keyword evidence="3" id="KW-1185">Reference proteome</keyword>
<dbReference type="OrthoDB" id="447103at2759"/>
<reference evidence="2 3" key="1">
    <citation type="journal article" date="2013" name="BMC Genomics">
        <title>Reconstruction of the lipid metabolism for the microalga Monoraphidium neglectum from its genome sequence reveals characteristics suitable for biofuel production.</title>
        <authorList>
            <person name="Bogen C."/>
            <person name="Al-Dilaimi A."/>
            <person name="Albersmeier A."/>
            <person name="Wichmann J."/>
            <person name="Grundmann M."/>
            <person name="Rupp O."/>
            <person name="Lauersen K.J."/>
            <person name="Blifernez-Klassen O."/>
            <person name="Kalinowski J."/>
            <person name="Goesmann A."/>
            <person name="Mussgnug J.H."/>
            <person name="Kruse O."/>
        </authorList>
    </citation>
    <scope>NUCLEOTIDE SEQUENCE [LARGE SCALE GENOMIC DNA]</scope>
    <source>
        <strain evidence="2 3">SAG 48.87</strain>
    </source>
</reference>
<dbReference type="GeneID" id="25740611"/>
<dbReference type="InterPro" id="IPR051177">
    <property type="entry name" value="CIK-Related_Protein"/>
</dbReference>
<evidence type="ECO:0000256" key="1">
    <source>
        <dbReference type="SAM" id="MobiDB-lite"/>
    </source>
</evidence>
<name>A0A0D2KYC5_9CHLO</name>
<feature type="compositionally biased region" description="Basic residues" evidence="1">
    <location>
        <begin position="121"/>
        <end position="131"/>
    </location>
</feature>
<dbReference type="Gene3D" id="3.30.200.20">
    <property type="entry name" value="Phosphorylase Kinase, domain 1"/>
    <property type="match status" value="1"/>
</dbReference>
<gene>
    <name evidence="2" type="ORF">MNEG_7735</name>
</gene>
<accession>A0A0D2KYC5</accession>
<dbReference type="EMBL" id="KK101619">
    <property type="protein sequence ID" value="KIZ00224.1"/>
    <property type="molecule type" value="Genomic_DNA"/>
</dbReference>
<sequence>MSSLFSSISKLVSGGPSLAYTVGEEPYSQAWGCWTHYPATSKEDGSPASVFKLIAADPNDRKLAAARNGVKRLRMLRHPNVLSFKDSLEAQEKGGTAIYLVTEPVKPLAMVLRELDLSGTHRPRQQRRGHGRPASGTAAKG</sequence>
<feature type="region of interest" description="Disordered" evidence="1">
    <location>
        <begin position="118"/>
        <end position="141"/>
    </location>
</feature>
<protein>
    <submittedName>
        <fullName evidence="2">Putative inactive serine/threonine-protein kinase scy1</fullName>
    </submittedName>
</protein>
<dbReference type="Proteomes" id="UP000054498">
    <property type="component" value="Unassembled WGS sequence"/>
</dbReference>
<proteinExistence type="predicted"/>
<dbReference type="STRING" id="145388.A0A0D2KYC5"/>
<keyword evidence="2" id="KW-0418">Kinase</keyword>
<organism evidence="2 3">
    <name type="scientific">Monoraphidium neglectum</name>
    <dbReference type="NCBI Taxonomy" id="145388"/>
    <lineage>
        <taxon>Eukaryota</taxon>
        <taxon>Viridiplantae</taxon>
        <taxon>Chlorophyta</taxon>
        <taxon>core chlorophytes</taxon>
        <taxon>Chlorophyceae</taxon>
        <taxon>CS clade</taxon>
        <taxon>Sphaeropleales</taxon>
        <taxon>Selenastraceae</taxon>
        <taxon>Monoraphidium</taxon>
    </lineage>
</organism>
<dbReference type="PANTHER" id="PTHR12984:SF3">
    <property type="entry name" value="N-TERMINAL KINASE-LIKE PROTEIN"/>
    <property type="match status" value="1"/>
</dbReference>